<dbReference type="AlphaFoldDB" id="A0AAD6VT16"/>
<evidence type="ECO:0000256" key="2">
    <source>
        <dbReference type="SAM" id="Phobius"/>
    </source>
</evidence>
<dbReference type="PANTHER" id="PTHR37544">
    <property type="entry name" value="SPRAY-RELATED"/>
    <property type="match status" value="1"/>
</dbReference>
<sequence>MASDPPSYSDRVNVPSRQVLSAAMPEEKRYVGPQSLSLPSIHCPQRPLTLRNSVVALICTTLVGLAVVLEVTLVISTKNDGFPTPTHNVFSGFSPRFLTAFFPTVLVAGLVLTWQSSDRSYRELQPYIVLARGGVTAAEGLLANYARLGYYGIVVNAIKFRHYLILLSALTTLLANVLQPLAGSVIQFEQLPQTNAFFVQSTKTIGLAPDEAQLNAFLAAAGYAEAAVFHSLPDPPFIYDGWSVAELDFPPAVLNGTLTVNTTAIRSAPNCQTGESSTLNVPGSNNITIQATNNAGCSGTVTFTQQASGTQYGVVPATGCGTGSSVEFLPVMFWFFHDDNGQPEGATVFCSPSIEAFNVEAYIDLNNNSIVGITALSNVQTSNNVTGSPLNGQAFNSVVFLPNNDTFVQARAVSIGSSVAGAIFRFASQLPGGVQPTFDDPNGFLSLTEKVFTQHLSISAKSIYFIGGTSGLLASLTSLAPRLVIDPLPAHALAVVLLLIAFSALFIHIVHSRQRRRFYLAASPGSVAHIMSMTAHSRIGETLYPYDDDETLARKLAGLSFSLDPRTGALVSDRDVGAGNAVPVRQVVPYTVTLAETRPYTRVYTSPPTVQGYAELAEPLFPLADEKRGTTGWRQSSMAAFDDMPPRDRASGSSTAFGGSDTGDTALPASWADERGGERRRVSSIPAAPPF</sequence>
<comment type="caution">
    <text evidence="3">The sequence shown here is derived from an EMBL/GenBank/DDBJ whole genome shotgun (WGS) entry which is preliminary data.</text>
</comment>
<feature type="region of interest" description="Disordered" evidence="1">
    <location>
        <begin position="638"/>
        <end position="691"/>
    </location>
</feature>
<evidence type="ECO:0000313" key="4">
    <source>
        <dbReference type="Proteomes" id="UP001219525"/>
    </source>
</evidence>
<evidence type="ECO:0000313" key="3">
    <source>
        <dbReference type="EMBL" id="KAJ7219468.1"/>
    </source>
</evidence>
<evidence type="ECO:0008006" key="5">
    <source>
        <dbReference type="Google" id="ProtNLM"/>
    </source>
</evidence>
<dbReference type="Pfam" id="PF11915">
    <property type="entry name" value="DUF3433"/>
    <property type="match status" value="1"/>
</dbReference>
<feature type="transmembrane region" description="Helical" evidence="2">
    <location>
        <begin position="97"/>
        <end position="115"/>
    </location>
</feature>
<feature type="transmembrane region" description="Helical" evidence="2">
    <location>
        <begin position="490"/>
        <end position="510"/>
    </location>
</feature>
<keyword evidence="4" id="KW-1185">Reference proteome</keyword>
<feature type="compositionally biased region" description="Basic and acidic residues" evidence="1">
    <location>
        <begin position="672"/>
        <end position="681"/>
    </location>
</feature>
<feature type="transmembrane region" description="Helical" evidence="2">
    <location>
        <begin position="54"/>
        <end position="77"/>
    </location>
</feature>
<dbReference type="Proteomes" id="UP001219525">
    <property type="component" value="Unassembled WGS sequence"/>
</dbReference>
<keyword evidence="2" id="KW-1133">Transmembrane helix</keyword>
<protein>
    <recommendedName>
        <fullName evidence="5">Transmembrane protein</fullName>
    </recommendedName>
</protein>
<dbReference type="InterPro" id="IPR021840">
    <property type="entry name" value="DUF3433"/>
</dbReference>
<feature type="transmembrane region" description="Helical" evidence="2">
    <location>
        <begin position="463"/>
        <end position="484"/>
    </location>
</feature>
<keyword evidence="2" id="KW-0812">Transmembrane</keyword>
<accession>A0AAD6VT16</accession>
<reference evidence="3" key="1">
    <citation type="submission" date="2023-03" db="EMBL/GenBank/DDBJ databases">
        <title>Massive genome expansion in bonnet fungi (Mycena s.s.) driven by repeated elements and novel gene families across ecological guilds.</title>
        <authorList>
            <consortium name="Lawrence Berkeley National Laboratory"/>
            <person name="Harder C.B."/>
            <person name="Miyauchi S."/>
            <person name="Viragh M."/>
            <person name="Kuo A."/>
            <person name="Thoen E."/>
            <person name="Andreopoulos B."/>
            <person name="Lu D."/>
            <person name="Skrede I."/>
            <person name="Drula E."/>
            <person name="Henrissat B."/>
            <person name="Morin E."/>
            <person name="Kohler A."/>
            <person name="Barry K."/>
            <person name="LaButti K."/>
            <person name="Morin E."/>
            <person name="Salamov A."/>
            <person name="Lipzen A."/>
            <person name="Mereny Z."/>
            <person name="Hegedus B."/>
            <person name="Baldrian P."/>
            <person name="Stursova M."/>
            <person name="Weitz H."/>
            <person name="Taylor A."/>
            <person name="Grigoriev I.V."/>
            <person name="Nagy L.G."/>
            <person name="Martin F."/>
            <person name="Kauserud H."/>
        </authorList>
    </citation>
    <scope>NUCLEOTIDE SEQUENCE</scope>
    <source>
        <strain evidence="3">9144</strain>
    </source>
</reference>
<dbReference type="PANTHER" id="PTHR37544:SF3">
    <property type="entry name" value="SPRAY"/>
    <property type="match status" value="1"/>
</dbReference>
<feature type="transmembrane region" description="Helical" evidence="2">
    <location>
        <begin position="160"/>
        <end position="178"/>
    </location>
</feature>
<keyword evidence="2" id="KW-0472">Membrane</keyword>
<dbReference type="EMBL" id="JARJCW010000011">
    <property type="protein sequence ID" value="KAJ7219468.1"/>
    <property type="molecule type" value="Genomic_DNA"/>
</dbReference>
<name>A0AAD6VT16_9AGAR</name>
<gene>
    <name evidence="3" type="ORF">GGX14DRAFT_592313</name>
</gene>
<feature type="transmembrane region" description="Helical" evidence="2">
    <location>
        <begin position="127"/>
        <end position="148"/>
    </location>
</feature>
<evidence type="ECO:0000256" key="1">
    <source>
        <dbReference type="SAM" id="MobiDB-lite"/>
    </source>
</evidence>
<organism evidence="3 4">
    <name type="scientific">Mycena pura</name>
    <dbReference type="NCBI Taxonomy" id="153505"/>
    <lineage>
        <taxon>Eukaryota</taxon>
        <taxon>Fungi</taxon>
        <taxon>Dikarya</taxon>
        <taxon>Basidiomycota</taxon>
        <taxon>Agaricomycotina</taxon>
        <taxon>Agaricomycetes</taxon>
        <taxon>Agaricomycetidae</taxon>
        <taxon>Agaricales</taxon>
        <taxon>Marasmiineae</taxon>
        <taxon>Mycenaceae</taxon>
        <taxon>Mycena</taxon>
    </lineage>
</organism>
<proteinExistence type="predicted"/>